<proteinExistence type="predicted"/>
<evidence type="ECO:0000313" key="3">
    <source>
        <dbReference type="Proteomes" id="UP000600365"/>
    </source>
</evidence>
<reference evidence="2 3" key="1">
    <citation type="journal article" date="2014" name="Int. J. Syst. Evol. Microbiol.">
        <title>Complete genome sequence of Corynebacterium casei LMG S-19264T (=DSM 44701T), isolated from a smear-ripened cheese.</title>
        <authorList>
            <consortium name="US DOE Joint Genome Institute (JGI-PGF)"/>
            <person name="Walter F."/>
            <person name="Albersmeier A."/>
            <person name="Kalinowski J."/>
            <person name="Ruckert C."/>
        </authorList>
    </citation>
    <scope>NUCLEOTIDE SEQUENCE [LARGE SCALE GENOMIC DNA]</scope>
    <source>
        <strain evidence="2 3">CGMCC 4.7111</strain>
    </source>
</reference>
<evidence type="ECO:0000313" key="2">
    <source>
        <dbReference type="EMBL" id="GGN58754.1"/>
    </source>
</evidence>
<dbReference type="Proteomes" id="UP000600365">
    <property type="component" value="Unassembled WGS sequence"/>
</dbReference>
<comment type="caution">
    <text evidence="2">The sequence shown here is derived from an EMBL/GenBank/DDBJ whole genome shotgun (WGS) entry which is preliminary data.</text>
</comment>
<dbReference type="SUPFAM" id="SSF54427">
    <property type="entry name" value="NTF2-like"/>
    <property type="match status" value="1"/>
</dbReference>
<dbReference type="InterPro" id="IPR037401">
    <property type="entry name" value="SnoaL-like"/>
</dbReference>
<protein>
    <recommendedName>
        <fullName evidence="1">SnoaL-like domain-containing protein</fullName>
    </recommendedName>
</protein>
<evidence type="ECO:0000259" key="1">
    <source>
        <dbReference type="Pfam" id="PF12680"/>
    </source>
</evidence>
<dbReference type="AlphaFoldDB" id="A0A917XZ78"/>
<sequence>MSDWIDSFYADVDAQLTERVLDRFTTDGELVFGNNPPAIGRDAIREVLENLRAALSGMRHEWCNRWTVDQKTLVLEARVHYTTRGGTEVVLPCATVVDRDSSGLITSLRIHIDAAPLFAALDAESVTAQPESVASHEVSG</sequence>
<dbReference type="Pfam" id="PF12680">
    <property type="entry name" value="SnoaL_2"/>
    <property type="match status" value="1"/>
</dbReference>
<organism evidence="2 3">
    <name type="scientific">Streptomyces albiflavescens</name>
    <dbReference type="NCBI Taxonomy" id="1623582"/>
    <lineage>
        <taxon>Bacteria</taxon>
        <taxon>Bacillati</taxon>
        <taxon>Actinomycetota</taxon>
        <taxon>Actinomycetes</taxon>
        <taxon>Kitasatosporales</taxon>
        <taxon>Streptomycetaceae</taxon>
        <taxon>Streptomyces</taxon>
    </lineage>
</organism>
<accession>A0A917XZ78</accession>
<keyword evidence="3" id="KW-1185">Reference proteome</keyword>
<name>A0A917XZ78_9ACTN</name>
<gene>
    <name evidence="2" type="ORF">GCM10011579_022470</name>
</gene>
<dbReference type="EMBL" id="BMMM01000003">
    <property type="protein sequence ID" value="GGN58754.1"/>
    <property type="molecule type" value="Genomic_DNA"/>
</dbReference>
<feature type="domain" description="SnoaL-like" evidence="1">
    <location>
        <begin position="7"/>
        <end position="107"/>
    </location>
</feature>
<dbReference type="InterPro" id="IPR032710">
    <property type="entry name" value="NTF2-like_dom_sf"/>
</dbReference>
<dbReference type="Gene3D" id="3.10.450.50">
    <property type="match status" value="1"/>
</dbReference>